<comment type="cofactor">
    <cofactor evidence="2">
        <name>Cu cation</name>
        <dbReference type="ChEBI" id="CHEBI:23378"/>
    </cofactor>
    <text evidence="2">Binds 1 copper ion per subunit.</text>
</comment>
<dbReference type="Proteomes" id="UP001225596">
    <property type="component" value="Unassembled WGS sequence"/>
</dbReference>
<feature type="domain" description="Superoxide dismutase copper/zinc binding" evidence="4">
    <location>
        <begin position="40"/>
        <end position="170"/>
    </location>
</feature>
<dbReference type="RefSeq" id="WP_338435021.1">
    <property type="nucleotide sequence ID" value="NZ_JAUYVH010000001.1"/>
</dbReference>
<evidence type="ECO:0000259" key="4">
    <source>
        <dbReference type="Pfam" id="PF00080"/>
    </source>
</evidence>
<sequence length="173" mass="17917">MKRILPLVGIAVLAGCQMMPSGSGSNQARATLDAKSGSSVAGQVNFQESKDTLHATARFTGLKPNSEHGFHIHEKGDCSAADATSAGGHFNPDGQAHGHYAQAKRHAGDLPNLVANEKGEASASFDVTGLRLDEGKHGILNRAVVVHAGPDDYKSQPAGNSGGRIACGVIRKK</sequence>
<reference evidence="5 6" key="1">
    <citation type="submission" date="2023-08" db="EMBL/GenBank/DDBJ databases">
        <title>Oxalobacteraceae gen .nov., isolated from river sludge outside the plant.</title>
        <authorList>
            <person name="Zhao S.Y."/>
        </authorList>
    </citation>
    <scope>NUCLEOTIDE SEQUENCE [LARGE SCALE GENOMIC DNA]</scope>
    <source>
        <strain evidence="5 6">R-40</strain>
    </source>
</reference>
<accession>A0ABU1BK24</accession>
<dbReference type="PANTHER" id="PTHR10003">
    <property type="entry name" value="SUPEROXIDE DISMUTASE CU-ZN -RELATED"/>
    <property type="match status" value="1"/>
</dbReference>
<feature type="region of interest" description="Disordered" evidence="3">
    <location>
        <begin position="83"/>
        <end position="104"/>
    </location>
</feature>
<keyword evidence="2" id="KW-0560">Oxidoreductase</keyword>
<evidence type="ECO:0000256" key="3">
    <source>
        <dbReference type="SAM" id="MobiDB-lite"/>
    </source>
</evidence>
<dbReference type="SUPFAM" id="SSF49329">
    <property type="entry name" value="Cu,Zn superoxide dismutase-like"/>
    <property type="match status" value="1"/>
</dbReference>
<dbReference type="PROSITE" id="PS00087">
    <property type="entry name" value="SOD_CU_ZN_1"/>
    <property type="match status" value="1"/>
</dbReference>
<protein>
    <recommendedName>
        <fullName evidence="2">Superoxide dismutase [Cu-Zn]</fullName>
        <ecNumber evidence="2">1.15.1.1</ecNumber>
    </recommendedName>
</protein>
<dbReference type="EMBL" id="JAUYVH010000001">
    <property type="protein sequence ID" value="MDQ9169179.1"/>
    <property type="molecule type" value="Genomic_DNA"/>
</dbReference>
<dbReference type="PRINTS" id="PR00068">
    <property type="entry name" value="CUZNDISMTASE"/>
</dbReference>
<dbReference type="CDD" id="cd00305">
    <property type="entry name" value="Cu-Zn_Superoxide_Dismutase"/>
    <property type="match status" value="1"/>
</dbReference>
<dbReference type="InterPro" id="IPR018152">
    <property type="entry name" value="SOD_Cu/Zn_BS"/>
</dbReference>
<dbReference type="Pfam" id="PF00080">
    <property type="entry name" value="Sod_Cu"/>
    <property type="match status" value="1"/>
</dbReference>
<keyword evidence="2" id="KW-0186">Copper</keyword>
<dbReference type="EC" id="1.15.1.1" evidence="2"/>
<proteinExistence type="inferred from homology"/>
<gene>
    <name evidence="5" type="ORF">Q8A64_02015</name>
</gene>
<evidence type="ECO:0000313" key="5">
    <source>
        <dbReference type="EMBL" id="MDQ9169179.1"/>
    </source>
</evidence>
<evidence type="ECO:0000256" key="1">
    <source>
        <dbReference type="ARBA" id="ARBA00010457"/>
    </source>
</evidence>
<dbReference type="InterPro" id="IPR024134">
    <property type="entry name" value="SOD_Cu/Zn_/chaperone"/>
</dbReference>
<keyword evidence="6" id="KW-1185">Reference proteome</keyword>
<dbReference type="InterPro" id="IPR036423">
    <property type="entry name" value="SOD-like_Cu/Zn_dom_sf"/>
</dbReference>
<evidence type="ECO:0000256" key="2">
    <source>
        <dbReference type="RuleBase" id="RU000393"/>
    </source>
</evidence>
<comment type="caution">
    <text evidence="5">The sequence shown here is derived from an EMBL/GenBank/DDBJ whole genome shotgun (WGS) entry which is preliminary data.</text>
</comment>
<organism evidence="5 6">
    <name type="scientific">Keguizhuia sedimenti</name>
    <dbReference type="NCBI Taxonomy" id="3064264"/>
    <lineage>
        <taxon>Bacteria</taxon>
        <taxon>Pseudomonadati</taxon>
        <taxon>Pseudomonadota</taxon>
        <taxon>Betaproteobacteria</taxon>
        <taxon>Burkholderiales</taxon>
        <taxon>Oxalobacteraceae</taxon>
        <taxon>Keguizhuia</taxon>
    </lineage>
</organism>
<dbReference type="InterPro" id="IPR001424">
    <property type="entry name" value="SOD_Cu_Zn_dom"/>
</dbReference>
<comment type="cofactor">
    <cofactor evidence="2">
        <name>Zn(2+)</name>
        <dbReference type="ChEBI" id="CHEBI:29105"/>
    </cofactor>
    <text evidence="2">Binds 1 zinc ion per subunit.</text>
</comment>
<keyword evidence="2" id="KW-0479">Metal-binding</keyword>
<dbReference type="PROSITE" id="PS00332">
    <property type="entry name" value="SOD_CU_ZN_2"/>
    <property type="match status" value="1"/>
</dbReference>
<comment type="function">
    <text evidence="2">Destroys radicals which are normally produced within the cells and which are toxic to biological systems.</text>
</comment>
<name>A0ABU1BK24_9BURK</name>
<dbReference type="PROSITE" id="PS51257">
    <property type="entry name" value="PROKAR_LIPOPROTEIN"/>
    <property type="match status" value="1"/>
</dbReference>
<dbReference type="Gene3D" id="2.60.40.200">
    <property type="entry name" value="Superoxide dismutase, copper/zinc binding domain"/>
    <property type="match status" value="1"/>
</dbReference>
<evidence type="ECO:0000313" key="6">
    <source>
        <dbReference type="Proteomes" id="UP001225596"/>
    </source>
</evidence>
<keyword evidence="2" id="KW-0862">Zinc</keyword>
<comment type="similarity">
    <text evidence="1 2">Belongs to the Cu-Zn superoxide dismutase family.</text>
</comment>
<comment type="catalytic activity">
    <reaction evidence="2">
        <text>2 superoxide + 2 H(+) = H2O2 + O2</text>
        <dbReference type="Rhea" id="RHEA:20696"/>
        <dbReference type="ChEBI" id="CHEBI:15378"/>
        <dbReference type="ChEBI" id="CHEBI:15379"/>
        <dbReference type="ChEBI" id="CHEBI:16240"/>
        <dbReference type="ChEBI" id="CHEBI:18421"/>
        <dbReference type="EC" id="1.15.1.1"/>
    </reaction>
</comment>